<dbReference type="SUPFAM" id="SSF88697">
    <property type="entry name" value="PUA domain-like"/>
    <property type="match status" value="1"/>
</dbReference>
<sequence>MAIFLEQQKPRLKNEIPIVPLRDTVVFPSSMVPITVGRPKVKLGLDSAWASDRLCVFVAQKNPRIENPAPNDIYSVGTVGLIRRLWKVDNEYNLAVEGLSRVYLKEFSQIDPYIAVRVEEIPELTQKTEEIEALFRNTLTKIKRYGELGGILTLESSIHIFSTDDPNQLVNIIAASIDLKTQDKQQILEMVDTKARLERLSDLLTREIRILEISSKIDTETQERVGRVTKEAILREKMKSIEKELGEDEDGREISEFRKKIKAAEIGAGYGRTAYVFLKAMPESSYCIIDIPPALYVSQQYLSKVFAGEKIFTYRPFDSFETIEKEFMAARIKFLMPNQIELLPARIFDLIITVSSLHEMTREQISNFIKQIGRLSCGYFYTKQWRKSRVKDNNYILESEYPIPETWNEVYKRNRHPIQKMFFDALYSL</sequence>
<dbReference type="SUPFAM" id="SSF53335">
    <property type="entry name" value="S-adenosyl-L-methionine-dependent methyltransferases"/>
    <property type="match status" value="1"/>
</dbReference>
<reference evidence="2 3" key="1">
    <citation type="journal article" date="2015" name="Nature">
        <title>rRNA introns, odd ribosomes, and small enigmatic genomes across a large radiation of phyla.</title>
        <authorList>
            <person name="Brown C.T."/>
            <person name="Hug L.A."/>
            <person name="Thomas B.C."/>
            <person name="Sharon I."/>
            <person name="Castelle C.J."/>
            <person name="Singh A."/>
            <person name="Wilkins M.J."/>
            <person name="Williams K.H."/>
            <person name="Banfield J.F."/>
        </authorList>
    </citation>
    <scope>NUCLEOTIDE SEQUENCE [LARGE SCALE GENOMIC DNA]</scope>
</reference>
<dbReference type="GO" id="GO:0006508">
    <property type="term" value="P:proteolysis"/>
    <property type="evidence" value="ECO:0007669"/>
    <property type="project" value="UniProtKB-KW"/>
</dbReference>
<dbReference type="Pfam" id="PF02190">
    <property type="entry name" value="LON_substr_bdg"/>
    <property type="match status" value="1"/>
</dbReference>
<name>A0A0G0PK55_9BACT</name>
<dbReference type="PANTHER" id="PTHR10046">
    <property type="entry name" value="ATP DEPENDENT LON PROTEASE FAMILY MEMBER"/>
    <property type="match status" value="1"/>
</dbReference>
<dbReference type="Gene3D" id="2.30.130.40">
    <property type="entry name" value="LON domain-like"/>
    <property type="match status" value="1"/>
</dbReference>
<dbReference type="GO" id="GO:0030163">
    <property type="term" value="P:protein catabolic process"/>
    <property type="evidence" value="ECO:0007669"/>
    <property type="project" value="InterPro"/>
</dbReference>
<dbReference type="NCBIfam" id="TIGR04371">
    <property type="entry name" value="methyltran_NanM"/>
    <property type="match status" value="1"/>
</dbReference>
<gene>
    <name evidence="2" type="ORF">UT12_C0010G0032</name>
</gene>
<dbReference type="Gene3D" id="1.20.58.1480">
    <property type="match status" value="1"/>
</dbReference>
<dbReference type="InterPro" id="IPR046336">
    <property type="entry name" value="Lon_prtase_N_sf"/>
</dbReference>
<protein>
    <submittedName>
        <fullName evidence="2">Lon protease</fullName>
    </submittedName>
</protein>
<dbReference type="InterPro" id="IPR003111">
    <property type="entry name" value="Lon_prtase_N"/>
</dbReference>
<feature type="domain" description="Lon N-terminal" evidence="1">
    <location>
        <begin position="16"/>
        <end position="208"/>
    </location>
</feature>
<dbReference type="Gene3D" id="3.40.50.150">
    <property type="entry name" value="Vaccinia Virus protein VP39"/>
    <property type="match status" value="1"/>
</dbReference>
<dbReference type="SMART" id="SM00464">
    <property type="entry name" value="LON"/>
    <property type="match status" value="1"/>
</dbReference>
<keyword evidence="2" id="KW-0378">Hydrolase</keyword>
<dbReference type="AlphaFoldDB" id="A0A0G0PK55"/>
<dbReference type="GO" id="GO:0004252">
    <property type="term" value="F:serine-type endopeptidase activity"/>
    <property type="evidence" value="ECO:0007669"/>
    <property type="project" value="InterPro"/>
</dbReference>
<dbReference type="PATRIC" id="fig|1618414.3.peg.334"/>
<proteinExistence type="predicted"/>
<dbReference type="Proteomes" id="UP000034893">
    <property type="component" value="Unassembled WGS sequence"/>
</dbReference>
<dbReference type="GO" id="GO:0005524">
    <property type="term" value="F:ATP binding"/>
    <property type="evidence" value="ECO:0007669"/>
    <property type="project" value="InterPro"/>
</dbReference>
<accession>A0A0G0PK55</accession>
<organism evidence="2 3">
    <name type="scientific">Candidatus Curtissbacteria bacterium GW2011_GWC2_38_9</name>
    <dbReference type="NCBI Taxonomy" id="1618414"/>
    <lineage>
        <taxon>Bacteria</taxon>
        <taxon>Candidatus Curtissiibacteriota</taxon>
    </lineage>
</organism>
<evidence type="ECO:0000313" key="2">
    <source>
        <dbReference type="EMBL" id="KKQ89661.1"/>
    </source>
</evidence>
<dbReference type="GO" id="GO:0004176">
    <property type="term" value="F:ATP-dependent peptidase activity"/>
    <property type="evidence" value="ECO:0007669"/>
    <property type="project" value="InterPro"/>
</dbReference>
<dbReference type="InterPro" id="IPR029063">
    <property type="entry name" value="SAM-dependent_MTases_sf"/>
</dbReference>
<dbReference type="PROSITE" id="PS51787">
    <property type="entry name" value="LON_N"/>
    <property type="match status" value="1"/>
</dbReference>
<evidence type="ECO:0000313" key="3">
    <source>
        <dbReference type="Proteomes" id="UP000034893"/>
    </source>
</evidence>
<dbReference type="InterPro" id="IPR015947">
    <property type="entry name" value="PUA-like_sf"/>
</dbReference>
<comment type="caution">
    <text evidence="2">The sequence shown here is derived from an EMBL/GenBank/DDBJ whole genome shotgun (WGS) entry which is preliminary data.</text>
</comment>
<dbReference type="EMBL" id="LBVP01000010">
    <property type="protein sequence ID" value="KKQ89661.1"/>
    <property type="molecule type" value="Genomic_DNA"/>
</dbReference>
<keyword evidence="2" id="KW-0645">Protease</keyword>
<dbReference type="InterPro" id="IPR030807">
    <property type="entry name" value="Methyltran_NanM"/>
</dbReference>
<dbReference type="InterPro" id="IPR027065">
    <property type="entry name" value="Lon_Prtase"/>
</dbReference>
<evidence type="ECO:0000259" key="1">
    <source>
        <dbReference type="PROSITE" id="PS51787"/>
    </source>
</evidence>